<comment type="similarity">
    <text evidence="1">Belongs to the UPF0310 family.</text>
</comment>
<sequence length="143" mass="16685">MSIREPKYWIIVASKDHVKSAMEQGIAQSCHGKFAPLKRMRKDDFLLFYSGKMTLGKPESCQEFTAIGKVIDNEIYLYQVSEDFCPSRRNIDFFESKDTSIIPLINDLDFIQNKESWGYPFRFGILEINQHDFDLISSKMLQN</sequence>
<dbReference type="SUPFAM" id="SSF88697">
    <property type="entry name" value="PUA domain-like"/>
    <property type="match status" value="1"/>
</dbReference>
<organism evidence="3 4">
    <name type="scientific">Flavobacterium akiainvivens</name>
    <dbReference type="NCBI Taxonomy" id="1202724"/>
    <lineage>
        <taxon>Bacteria</taxon>
        <taxon>Pseudomonadati</taxon>
        <taxon>Bacteroidota</taxon>
        <taxon>Flavobacteriia</taxon>
        <taxon>Flavobacteriales</taxon>
        <taxon>Flavobacteriaceae</taxon>
        <taxon>Flavobacterium</taxon>
    </lineage>
</organism>
<dbReference type="NCBIfam" id="NF002616">
    <property type="entry name" value="PRK02268.1-2"/>
    <property type="match status" value="1"/>
</dbReference>
<proteinExistence type="inferred from homology"/>
<dbReference type="CDD" id="cd21132">
    <property type="entry name" value="EVE-like"/>
    <property type="match status" value="1"/>
</dbReference>
<keyword evidence="4" id="KW-1185">Reference proteome</keyword>
<reference evidence="3 4" key="1">
    <citation type="submission" date="2015-08" db="EMBL/GenBank/DDBJ databases">
        <title>Whole genome sequence of Flavobacterium akiainvivens IK-1T, from decaying Wikstroemia oahuensis, an endemic Hawaiian shrub.</title>
        <authorList>
            <person name="Wan X."/>
            <person name="Hou S."/>
            <person name="Saito J."/>
            <person name="Donachie S."/>
        </authorList>
    </citation>
    <scope>NUCLEOTIDE SEQUENCE [LARGE SCALE GENOMIC DNA]</scope>
    <source>
        <strain evidence="3 4">IK-1</strain>
    </source>
</reference>
<dbReference type="EMBL" id="LIYD01000005">
    <property type="protein sequence ID" value="KOS05801.1"/>
    <property type="molecule type" value="Genomic_DNA"/>
</dbReference>
<evidence type="ECO:0000313" key="3">
    <source>
        <dbReference type="EMBL" id="KOS05801.1"/>
    </source>
</evidence>
<name>A0A0M8MGJ8_9FLAO</name>
<dbReference type="OrthoDB" id="9793567at2"/>
<dbReference type="AlphaFoldDB" id="A0A0M8MGJ8"/>
<dbReference type="Pfam" id="PF01878">
    <property type="entry name" value="EVE"/>
    <property type="match status" value="1"/>
</dbReference>
<gene>
    <name evidence="3" type="ORF">AM493_06930</name>
</gene>
<feature type="domain" description="EVE" evidence="2">
    <location>
        <begin position="7"/>
        <end position="137"/>
    </location>
</feature>
<dbReference type="HAMAP" id="MF_00771">
    <property type="entry name" value="UPF0310"/>
    <property type="match status" value="1"/>
</dbReference>
<dbReference type="PATRIC" id="fig|1202724.3.peg.1441"/>
<protein>
    <recommendedName>
        <fullName evidence="1">UPF0310 protein AM493_06930</fullName>
    </recommendedName>
</protein>
<dbReference type="InterPro" id="IPR002740">
    <property type="entry name" value="EVE_domain"/>
</dbReference>
<dbReference type="Proteomes" id="UP000037755">
    <property type="component" value="Unassembled WGS sequence"/>
</dbReference>
<evidence type="ECO:0000256" key="1">
    <source>
        <dbReference type="HAMAP-Rule" id="MF_00771"/>
    </source>
</evidence>
<evidence type="ECO:0000259" key="2">
    <source>
        <dbReference type="Pfam" id="PF01878"/>
    </source>
</evidence>
<dbReference type="InterPro" id="IPR015947">
    <property type="entry name" value="PUA-like_sf"/>
</dbReference>
<accession>A0A0M8MGJ8</accession>
<comment type="caution">
    <text evidence="3">The sequence shown here is derived from an EMBL/GenBank/DDBJ whole genome shotgun (WGS) entry which is preliminary data.</text>
</comment>
<evidence type="ECO:0000313" key="4">
    <source>
        <dbReference type="Proteomes" id="UP000037755"/>
    </source>
</evidence>
<dbReference type="RefSeq" id="WP_054407027.1">
    <property type="nucleotide sequence ID" value="NZ_FOYA01000008.1"/>
</dbReference>
<dbReference type="Gene3D" id="3.10.590.10">
    <property type="entry name" value="ph1033 like domains"/>
    <property type="match status" value="1"/>
</dbReference>
<dbReference type="STRING" id="1202724.AM493_06930"/>
<dbReference type="InterPro" id="IPR022996">
    <property type="entry name" value="UPF0310"/>
</dbReference>